<feature type="region of interest" description="Disordered" evidence="1">
    <location>
        <begin position="185"/>
        <end position="257"/>
    </location>
</feature>
<protein>
    <submittedName>
        <fullName evidence="2">Uncharacterized protein</fullName>
    </submittedName>
</protein>
<feature type="compositionally biased region" description="Acidic residues" evidence="1">
    <location>
        <begin position="215"/>
        <end position="227"/>
    </location>
</feature>
<dbReference type="Proteomes" id="UP001465976">
    <property type="component" value="Unassembled WGS sequence"/>
</dbReference>
<organism evidence="2 3">
    <name type="scientific">Marasmius crinis-equi</name>
    <dbReference type="NCBI Taxonomy" id="585013"/>
    <lineage>
        <taxon>Eukaryota</taxon>
        <taxon>Fungi</taxon>
        <taxon>Dikarya</taxon>
        <taxon>Basidiomycota</taxon>
        <taxon>Agaricomycotina</taxon>
        <taxon>Agaricomycetes</taxon>
        <taxon>Agaricomycetidae</taxon>
        <taxon>Agaricales</taxon>
        <taxon>Marasmiineae</taxon>
        <taxon>Marasmiaceae</taxon>
        <taxon>Marasmius</taxon>
    </lineage>
</organism>
<feature type="compositionally biased region" description="Gly residues" evidence="1">
    <location>
        <begin position="422"/>
        <end position="431"/>
    </location>
</feature>
<name>A0ABR3FTL5_9AGAR</name>
<feature type="region of interest" description="Disordered" evidence="1">
    <location>
        <begin position="325"/>
        <end position="346"/>
    </location>
</feature>
<feature type="compositionally biased region" description="Polar residues" evidence="1">
    <location>
        <begin position="121"/>
        <end position="131"/>
    </location>
</feature>
<feature type="compositionally biased region" description="Polar residues" evidence="1">
    <location>
        <begin position="57"/>
        <end position="68"/>
    </location>
</feature>
<reference evidence="2 3" key="1">
    <citation type="submission" date="2024-02" db="EMBL/GenBank/DDBJ databases">
        <title>A draft genome for the cacao thread blight pathogen Marasmius crinis-equi.</title>
        <authorList>
            <person name="Cohen S.P."/>
            <person name="Baruah I.K."/>
            <person name="Amoako-Attah I."/>
            <person name="Bukari Y."/>
            <person name="Meinhardt L.W."/>
            <person name="Bailey B.A."/>
        </authorList>
    </citation>
    <scope>NUCLEOTIDE SEQUENCE [LARGE SCALE GENOMIC DNA]</scope>
    <source>
        <strain evidence="2 3">GH-76</strain>
    </source>
</reference>
<dbReference type="EMBL" id="JBAHYK010000097">
    <property type="protein sequence ID" value="KAL0578464.1"/>
    <property type="molecule type" value="Genomic_DNA"/>
</dbReference>
<accession>A0ABR3FTL5</accession>
<evidence type="ECO:0000313" key="2">
    <source>
        <dbReference type="EMBL" id="KAL0578464.1"/>
    </source>
</evidence>
<feature type="compositionally biased region" description="Low complexity" evidence="1">
    <location>
        <begin position="361"/>
        <end position="377"/>
    </location>
</feature>
<gene>
    <name evidence="2" type="ORF">V5O48_003513</name>
</gene>
<feature type="compositionally biased region" description="Low complexity" evidence="1">
    <location>
        <begin position="94"/>
        <end position="103"/>
    </location>
</feature>
<keyword evidence="3" id="KW-1185">Reference proteome</keyword>
<evidence type="ECO:0000256" key="1">
    <source>
        <dbReference type="SAM" id="MobiDB-lite"/>
    </source>
</evidence>
<comment type="caution">
    <text evidence="2">The sequence shown here is derived from an EMBL/GenBank/DDBJ whole genome shotgun (WGS) entry which is preliminary data.</text>
</comment>
<sequence length="431" mass="46466">MPKDSSRPSFPTSSSEFALPVPVASTSAVTIEESNCLLQRFRRPSLLAPKAVLHSPLQASFTLSPSPSRSKRKAVDDDDCLDDSQAYRDIRMQSDTSSGSSSSENPTPPLAPNNSEEELSTKSFRSKSVSTPPRKYSDGDSHLRHARRRLSHPLKQPRIFDLVSSESRPVEDEVKSEAAFQRLLASGAELPLHPRTPRTASDKGRYPEEAGNDSQTEDAQSDDEDDCLPSYASSVSEPISIPKRHTPTNSVNGDDFNTMCISESPSFSSMSMDIDMVLSSPSISSTPINSWRHTPPPTSSAIRPNKRKQVEDRYDPYPAAKRRAVSPSVSYLRDNHSSLGSPAARNAPRLPLAIPVSITPTASAASSPTISSSYPASLTRGVPMTASPTLRASMGLSSPVLRPLARNGRREGDDREVEGTGDAVGGLTLGP</sequence>
<feature type="region of interest" description="Disordered" evidence="1">
    <location>
        <begin position="53"/>
        <end position="152"/>
    </location>
</feature>
<feature type="region of interest" description="Disordered" evidence="1">
    <location>
        <begin position="1"/>
        <end position="22"/>
    </location>
</feature>
<feature type="region of interest" description="Disordered" evidence="1">
    <location>
        <begin position="283"/>
        <end position="310"/>
    </location>
</feature>
<proteinExistence type="predicted"/>
<evidence type="ECO:0000313" key="3">
    <source>
        <dbReference type="Proteomes" id="UP001465976"/>
    </source>
</evidence>
<feature type="region of interest" description="Disordered" evidence="1">
    <location>
        <begin position="361"/>
        <end position="431"/>
    </location>
</feature>